<dbReference type="SUPFAM" id="SSF52172">
    <property type="entry name" value="CheY-like"/>
    <property type="match status" value="1"/>
</dbReference>
<dbReference type="InterPro" id="IPR052016">
    <property type="entry name" value="Bact_Sigma-Reg"/>
</dbReference>
<dbReference type="SUPFAM" id="SSF81606">
    <property type="entry name" value="PP2C-like"/>
    <property type="match status" value="1"/>
</dbReference>
<feature type="domain" description="Response regulatory" evidence="3">
    <location>
        <begin position="12"/>
        <end position="128"/>
    </location>
</feature>
<evidence type="ECO:0000313" key="5">
    <source>
        <dbReference type="Proteomes" id="UP001560019"/>
    </source>
</evidence>
<reference evidence="4 5" key="1">
    <citation type="submission" date="2024-06" db="EMBL/GenBank/DDBJ databases">
        <title>Genome of Rhodovulum iodosum, a marine photoferrotroph.</title>
        <authorList>
            <person name="Bianchini G."/>
            <person name="Nikeleit V."/>
            <person name="Kappler A."/>
            <person name="Bryce C."/>
            <person name="Sanchez-Baracaldo P."/>
        </authorList>
    </citation>
    <scope>NUCLEOTIDE SEQUENCE [LARGE SCALE GENOMIC DNA]</scope>
    <source>
        <strain evidence="4 5">UT/N1</strain>
    </source>
</reference>
<organism evidence="4 5">
    <name type="scientific">Rhodovulum iodosum</name>
    <dbReference type="NCBI Taxonomy" id="68291"/>
    <lineage>
        <taxon>Bacteria</taxon>
        <taxon>Pseudomonadati</taxon>
        <taxon>Pseudomonadota</taxon>
        <taxon>Alphaproteobacteria</taxon>
        <taxon>Rhodobacterales</taxon>
        <taxon>Paracoccaceae</taxon>
        <taxon>Rhodovulum</taxon>
    </lineage>
</organism>
<keyword evidence="5" id="KW-1185">Reference proteome</keyword>
<dbReference type="InterPro" id="IPR036457">
    <property type="entry name" value="PPM-type-like_dom_sf"/>
</dbReference>
<dbReference type="InterPro" id="IPR001789">
    <property type="entry name" value="Sig_transdc_resp-reg_receiver"/>
</dbReference>
<dbReference type="InterPro" id="IPR011006">
    <property type="entry name" value="CheY-like_superfamily"/>
</dbReference>
<dbReference type="Pfam" id="PF07228">
    <property type="entry name" value="SpoIIE"/>
    <property type="match status" value="1"/>
</dbReference>
<dbReference type="RefSeq" id="WP_125408356.1">
    <property type="nucleotide sequence ID" value="NZ_JBEHHI010000001.1"/>
</dbReference>
<protein>
    <submittedName>
        <fullName evidence="4">Sigma-B regulation protein RsbU (Phosphoserine phosphatase)</fullName>
    </submittedName>
</protein>
<dbReference type="Gene3D" id="3.40.50.2300">
    <property type="match status" value="1"/>
</dbReference>
<dbReference type="Pfam" id="PF00072">
    <property type="entry name" value="Response_reg"/>
    <property type="match status" value="1"/>
</dbReference>
<evidence type="ECO:0000256" key="1">
    <source>
        <dbReference type="ARBA" id="ARBA00022801"/>
    </source>
</evidence>
<dbReference type="PROSITE" id="PS50110">
    <property type="entry name" value="RESPONSE_REGULATORY"/>
    <property type="match status" value="1"/>
</dbReference>
<evidence type="ECO:0000259" key="3">
    <source>
        <dbReference type="PROSITE" id="PS50110"/>
    </source>
</evidence>
<accession>A0ABV3XS20</accession>
<feature type="modified residue" description="4-aspartylphosphate" evidence="2">
    <location>
        <position position="61"/>
    </location>
</feature>
<keyword evidence="2" id="KW-0597">Phosphoprotein</keyword>
<dbReference type="EMBL" id="JBEHHI010000001">
    <property type="protein sequence ID" value="MEX5727989.1"/>
    <property type="molecule type" value="Genomic_DNA"/>
</dbReference>
<dbReference type="Gene3D" id="3.60.40.10">
    <property type="entry name" value="PPM-type phosphatase domain"/>
    <property type="match status" value="1"/>
</dbReference>
<evidence type="ECO:0000313" key="4">
    <source>
        <dbReference type="EMBL" id="MEX5727989.1"/>
    </source>
</evidence>
<dbReference type="InterPro" id="IPR001932">
    <property type="entry name" value="PPM-type_phosphatase-like_dom"/>
</dbReference>
<proteinExistence type="predicted"/>
<comment type="caution">
    <text evidence="4">The sequence shown here is derived from an EMBL/GenBank/DDBJ whole genome shotgun (WGS) entry which is preliminary data.</text>
</comment>
<dbReference type="PANTHER" id="PTHR43156">
    <property type="entry name" value="STAGE II SPORULATION PROTEIN E-RELATED"/>
    <property type="match status" value="1"/>
</dbReference>
<dbReference type="SMART" id="SM00331">
    <property type="entry name" value="PP2C_SIG"/>
    <property type="match status" value="1"/>
</dbReference>
<name>A0ABV3XS20_9RHOB</name>
<sequence>MPLPDPAPPGRDVLLVDDSRMQRRILRASLERWGFRVAEAGEGEEALEICRSRSIDIVISDWMMPGMSGLEFCQAFRRLPRAGYGYFILLTSKSETGEVVHGLEGGADDFLTKPVNASELRARLSAGERILGMERELTEKNRLLGAAFSEISTLYDALNRDLQQARKLQQSLVPAPVQRIAGSQVSLMLRPSGHVGGDLVGAFAAGAGHLCLFCIDVSGHGVTSALMTARLAGLLSEGAPERNIALVPDGRGGHGPRPPAAVAAALNQLLLQEIESDTYLTLLLAVVDLGSGAVAFVQAGHPHPAIHRADGRVEMIGAGGLPVGLIEGASFEDAQAQLAPGDRLLIVSDGVTECADASGRQLSEDGLARLMDQAGRSGGPAYLDTMLEGLRDHAEGADLSDDVSAVLFEYRARGDGVN</sequence>
<dbReference type="CDD" id="cd17574">
    <property type="entry name" value="REC_OmpR"/>
    <property type="match status" value="1"/>
</dbReference>
<evidence type="ECO:0000256" key="2">
    <source>
        <dbReference type="PROSITE-ProRule" id="PRU00169"/>
    </source>
</evidence>
<dbReference type="SMART" id="SM00448">
    <property type="entry name" value="REC"/>
    <property type="match status" value="1"/>
</dbReference>
<dbReference type="PANTHER" id="PTHR43156:SF2">
    <property type="entry name" value="STAGE II SPORULATION PROTEIN E"/>
    <property type="match status" value="1"/>
</dbReference>
<gene>
    <name evidence="4" type="ORF">Ga0609869_001342</name>
</gene>
<dbReference type="Proteomes" id="UP001560019">
    <property type="component" value="Unassembled WGS sequence"/>
</dbReference>
<keyword evidence="1" id="KW-0378">Hydrolase</keyword>